<dbReference type="SMART" id="SM00326">
    <property type="entry name" value="SH3"/>
    <property type="match status" value="1"/>
</dbReference>
<evidence type="ECO:0000313" key="5">
    <source>
        <dbReference type="EMBL" id="ELT89902.1"/>
    </source>
</evidence>
<dbReference type="PANTHER" id="PTHR46037">
    <property type="entry name" value="PROTEIN ENHANCER OF SEVENLESS 2B"/>
    <property type="match status" value="1"/>
</dbReference>
<dbReference type="HOGENOM" id="CLU_180460_0_0_1"/>
<dbReference type="EMBL" id="KB311134">
    <property type="protein sequence ID" value="ELT89902.1"/>
    <property type="molecule type" value="Genomic_DNA"/>
</dbReference>
<evidence type="ECO:0000313" key="8">
    <source>
        <dbReference type="Proteomes" id="UP000014760"/>
    </source>
</evidence>
<evidence type="ECO:0000259" key="4">
    <source>
        <dbReference type="PROSITE" id="PS50002"/>
    </source>
</evidence>
<reference evidence="8" key="1">
    <citation type="submission" date="2012-12" db="EMBL/GenBank/DDBJ databases">
        <authorList>
            <person name="Hellsten U."/>
            <person name="Grimwood J."/>
            <person name="Chapman J.A."/>
            <person name="Shapiro H."/>
            <person name="Aerts A."/>
            <person name="Otillar R.P."/>
            <person name="Terry A.Y."/>
            <person name="Boore J.L."/>
            <person name="Simakov O."/>
            <person name="Marletaz F."/>
            <person name="Cho S.-J."/>
            <person name="Edsinger-Gonzales E."/>
            <person name="Havlak P."/>
            <person name="Kuo D.-H."/>
            <person name="Larsson T."/>
            <person name="Lv J."/>
            <person name="Arendt D."/>
            <person name="Savage R."/>
            <person name="Osoegawa K."/>
            <person name="de Jong P."/>
            <person name="Lindberg D.R."/>
            <person name="Seaver E.C."/>
            <person name="Weisblat D.A."/>
            <person name="Putnam N.H."/>
            <person name="Grigoriev I.V."/>
            <person name="Rokhsar D.S."/>
        </authorList>
    </citation>
    <scope>NUCLEOTIDE SEQUENCE</scope>
    <source>
        <strain evidence="8">I ESC-2004</strain>
    </source>
</reference>
<dbReference type="EnsemblMetazoa" id="CapteT91547">
    <property type="protein sequence ID" value="CapteP91547"/>
    <property type="gene ID" value="CapteG91547"/>
</dbReference>
<feature type="non-terminal residue" evidence="6">
    <location>
        <position position="1"/>
    </location>
</feature>
<dbReference type="InterPro" id="IPR043539">
    <property type="entry name" value="Grb2-like"/>
</dbReference>
<dbReference type="SUPFAM" id="SSF50044">
    <property type="entry name" value="SH3-domain"/>
    <property type="match status" value="1"/>
</dbReference>
<dbReference type="EMBL" id="AMQN01032276">
    <property type="status" value="NOT_ANNOTATED_CDS"/>
    <property type="molecule type" value="Genomic_DNA"/>
</dbReference>
<proteinExistence type="predicted"/>
<evidence type="ECO:0000256" key="3">
    <source>
        <dbReference type="PROSITE-ProRule" id="PRU00192"/>
    </source>
</evidence>
<dbReference type="EnsemblMetazoa" id="CapteT104206">
    <property type="protein sequence ID" value="CapteP104206"/>
    <property type="gene ID" value="CapteG104206"/>
</dbReference>
<gene>
    <name evidence="6" type="ORF">CAPTEDRAFT_104206</name>
    <name evidence="5" type="ORF">CAPTEDRAFT_91547</name>
</gene>
<sequence>ISLQWDPKTEVVAMYNFHGNSNDDLQFRKGEILTIIKATRDPMWYFAKHPSGKEGMIPKNYAKQRGSVQLNAMP</sequence>
<dbReference type="PRINTS" id="PR00452">
    <property type="entry name" value="SH3DOMAIN"/>
</dbReference>
<name>R7UMJ8_CAPTE</name>
<keyword evidence="8" id="KW-1185">Reference proteome</keyword>
<dbReference type="OrthoDB" id="10255964at2759"/>
<dbReference type="Pfam" id="PF00018">
    <property type="entry name" value="SH3_1"/>
    <property type="match status" value="1"/>
</dbReference>
<dbReference type="AlphaFoldDB" id="R7UMJ8"/>
<evidence type="ECO:0000313" key="6">
    <source>
        <dbReference type="EMBL" id="ELU07328.1"/>
    </source>
</evidence>
<accession>R7UMJ8</accession>
<evidence type="ECO:0000313" key="7">
    <source>
        <dbReference type="EnsemblMetazoa" id="CapteP104206"/>
    </source>
</evidence>
<dbReference type="Proteomes" id="UP000014760">
    <property type="component" value="Unassembled WGS sequence"/>
</dbReference>
<evidence type="ECO:0000256" key="1">
    <source>
        <dbReference type="ARBA" id="ARBA00022443"/>
    </source>
</evidence>
<dbReference type="EMBL" id="AMQN01022354">
    <property type="status" value="NOT_ANNOTATED_CDS"/>
    <property type="molecule type" value="Genomic_DNA"/>
</dbReference>
<dbReference type="InterPro" id="IPR036028">
    <property type="entry name" value="SH3-like_dom_sf"/>
</dbReference>
<reference evidence="6 8" key="2">
    <citation type="journal article" date="2013" name="Nature">
        <title>Insights into bilaterian evolution from three spiralian genomes.</title>
        <authorList>
            <person name="Simakov O."/>
            <person name="Marletaz F."/>
            <person name="Cho S.J."/>
            <person name="Edsinger-Gonzales E."/>
            <person name="Havlak P."/>
            <person name="Hellsten U."/>
            <person name="Kuo D.H."/>
            <person name="Larsson T."/>
            <person name="Lv J."/>
            <person name="Arendt D."/>
            <person name="Savage R."/>
            <person name="Osoegawa K."/>
            <person name="de Jong P."/>
            <person name="Grimwood J."/>
            <person name="Chapman J.A."/>
            <person name="Shapiro H."/>
            <person name="Aerts A."/>
            <person name="Otillar R.P."/>
            <person name="Terry A.Y."/>
            <person name="Boore J.L."/>
            <person name="Grigoriev I.V."/>
            <person name="Lindberg D.R."/>
            <person name="Seaver E.C."/>
            <person name="Weisblat D.A."/>
            <person name="Putnam N.H."/>
            <person name="Rokhsar D.S."/>
        </authorList>
    </citation>
    <scope>NUCLEOTIDE SEQUENCE</scope>
    <source>
        <strain evidence="6 8">I ESC-2004</strain>
    </source>
</reference>
<dbReference type="EMBL" id="KB300007">
    <property type="protein sequence ID" value="ELU07328.1"/>
    <property type="molecule type" value="Genomic_DNA"/>
</dbReference>
<dbReference type="STRING" id="283909.R7UMJ8"/>
<dbReference type="PROSITE" id="PS50002">
    <property type="entry name" value="SH3"/>
    <property type="match status" value="1"/>
</dbReference>
<keyword evidence="2" id="KW-0727">SH2 domain</keyword>
<keyword evidence="1 3" id="KW-0728">SH3 domain</keyword>
<organism evidence="6">
    <name type="scientific">Capitella teleta</name>
    <name type="common">Polychaete worm</name>
    <dbReference type="NCBI Taxonomy" id="283909"/>
    <lineage>
        <taxon>Eukaryota</taxon>
        <taxon>Metazoa</taxon>
        <taxon>Spiralia</taxon>
        <taxon>Lophotrochozoa</taxon>
        <taxon>Annelida</taxon>
        <taxon>Polychaeta</taxon>
        <taxon>Sedentaria</taxon>
        <taxon>Scolecida</taxon>
        <taxon>Capitellidae</taxon>
        <taxon>Capitella</taxon>
    </lineage>
</organism>
<dbReference type="Gene3D" id="2.30.30.40">
    <property type="entry name" value="SH3 Domains"/>
    <property type="match status" value="1"/>
</dbReference>
<evidence type="ECO:0000256" key="2">
    <source>
        <dbReference type="ARBA" id="ARBA00022999"/>
    </source>
</evidence>
<reference evidence="7" key="3">
    <citation type="submission" date="2015-06" db="UniProtKB">
        <authorList>
            <consortium name="EnsemblMetazoa"/>
        </authorList>
    </citation>
    <scope>IDENTIFICATION</scope>
</reference>
<protein>
    <recommendedName>
        <fullName evidence="4">SH3 domain-containing protein</fullName>
    </recommendedName>
</protein>
<dbReference type="InterPro" id="IPR001452">
    <property type="entry name" value="SH3_domain"/>
</dbReference>
<feature type="domain" description="SH3" evidence="4">
    <location>
        <begin position="6"/>
        <end position="67"/>
    </location>
</feature>